<feature type="transmembrane region" description="Helical" evidence="6">
    <location>
        <begin position="231"/>
        <end position="253"/>
    </location>
</feature>
<feature type="transmembrane region" description="Helical" evidence="6">
    <location>
        <begin position="265"/>
        <end position="284"/>
    </location>
</feature>
<organism evidence="8 9">
    <name type="scientific">Candidatus Enterococcus moelleringii</name>
    <dbReference type="NCBI Taxonomy" id="2815325"/>
    <lineage>
        <taxon>Bacteria</taxon>
        <taxon>Bacillati</taxon>
        <taxon>Bacillota</taxon>
        <taxon>Bacilli</taxon>
        <taxon>Lactobacillales</taxon>
        <taxon>Enterococcaceae</taxon>
        <taxon>Enterococcus</taxon>
    </lineage>
</organism>
<evidence type="ECO:0000256" key="3">
    <source>
        <dbReference type="ARBA" id="ARBA00022692"/>
    </source>
</evidence>
<feature type="transmembrane region" description="Helical" evidence="6">
    <location>
        <begin position="296"/>
        <end position="313"/>
    </location>
</feature>
<evidence type="ECO:0000256" key="6">
    <source>
        <dbReference type="SAM" id="Phobius"/>
    </source>
</evidence>
<sequence>MNIFKAILQILKQNKGSLLIGVIVMGIITIFYSSQMINTPNELDGVKIAVFDNDKSETSRALVDQLTKQHELVTLKDTSQKGIDDAVYFDEAEYVLTIPVNLEADMAAGKAVKVQSQTKPSTFSKTLVNTTIDHFINTYATFQSKMPNASKADLVTLTKDTLDEEGTVHFDQTYHQKKSQKTKGTVYNLLAYGLFVTIFSGYAAINLVFNRKSIRDRNRCAPISRRKLSRAISLGSFGYAAVCLILFLAFVVFATKGGFNEVTGYFIVNSLLFFSVMVSFSILFSSLLTNSESVGGINNVLIMGTCFVTGVFVPSEVLPDVVHKIAAFTPTYWFVQNNELIGSTVNFNQAFKEEFLHQSLILLAFTLVFVVIHLITMKEKGGLKSFSKKEAAVLE</sequence>
<dbReference type="InterPro" id="IPR013525">
    <property type="entry name" value="ABC2_TM"/>
</dbReference>
<keyword evidence="4 6" id="KW-1133">Transmembrane helix</keyword>
<comment type="subcellular location">
    <subcellularLocation>
        <location evidence="1">Cell membrane</location>
        <topology evidence="1">Multi-pass membrane protein</topology>
    </subcellularLocation>
</comment>
<feature type="transmembrane region" description="Helical" evidence="6">
    <location>
        <begin position="189"/>
        <end position="210"/>
    </location>
</feature>
<dbReference type="Gene3D" id="3.40.1710.10">
    <property type="entry name" value="abc type-2 transporter like domain"/>
    <property type="match status" value="1"/>
</dbReference>
<gene>
    <name evidence="8" type="ORF">JZO70_11940</name>
</gene>
<dbReference type="PANTHER" id="PTHR30294:SF29">
    <property type="entry name" value="MULTIDRUG ABC TRANSPORTER PERMEASE YBHS-RELATED"/>
    <property type="match status" value="1"/>
</dbReference>
<dbReference type="Pfam" id="PF12698">
    <property type="entry name" value="ABC2_membrane_3"/>
    <property type="match status" value="1"/>
</dbReference>
<reference evidence="8 9" key="1">
    <citation type="submission" date="2021-03" db="EMBL/GenBank/DDBJ databases">
        <title>Enterococcal diversity collection.</title>
        <authorList>
            <person name="Gilmore M.S."/>
            <person name="Schwartzman J."/>
            <person name="Van Tyne D."/>
            <person name="Martin M."/>
            <person name="Earl A.M."/>
            <person name="Manson A.L."/>
            <person name="Straub T."/>
            <person name="Salamzade R."/>
            <person name="Saavedra J."/>
            <person name="Lebreton F."/>
            <person name="Prichula J."/>
            <person name="Schaufler K."/>
            <person name="Gaca A."/>
            <person name="Sgardioli B."/>
            <person name="Wagenaar J."/>
            <person name="Strong T."/>
        </authorList>
    </citation>
    <scope>NUCLEOTIDE SEQUENCE [LARGE SCALE GENOMIC DNA]</scope>
    <source>
        <strain evidence="8 9">669A</strain>
    </source>
</reference>
<accession>A0ABS3LB64</accession>
<protein>
    <submittedName>
        <fullName evidence="8">ABC transporter permease</fullName>
    </submittedName>
</protein>
<evidence type="ECO:0000256" key="4">
    <source>
        <dbReference type="ARBA" id="ARBA00022989"/>
    </source>
</evidence>
<dbReference type="InterPro" id="IPR051449">
    <property type="entry name" value="ABC-2_transporter_component"/>
</dbReference>
<proteinExistence type="predicted"/>
<name>A0ABS3LB64_9ENTE</name>
<evidence type="ECO:0000256" key="2">
    <source>
        <dbReference type="ARBA" id="ARBA00022475"/>
    </source>
</evidence>
<feature type="domain" description="ABC-2 type transporter transmembrane" evidence="7">
    <location>
        <begin position="18"/>
        <end position="372"/>
    </location>
</feature>
<keyword evidence="9" id="KW-1185">Reference proteome</keyword>
<feature type="transmembrane region" description="Helical" evidence="6">
    <location>
        <begin position="355"/>
        <end position="375"/>
    </location>
</feature>
<evidence type="ECO:0000259" key="7">
    <source>
        <dbReference type="Pfam" id="PF12698"/>
    </source>
</evidence>
<keyword evidence="2" id="KW-1003">Cell membrane</keyword>
<evidence type="ECO:0000256" key="1">
    <source>
        <dbReference type="ARBA" id="ARBA00004651"/>
    </source>
</evidence>
<feature type="transmembrane region" description="Helical" evidence="6">
    <location>
        <begin position="16"/>
        <end position="34"/>
    </location>
</feature>
<keyword evidence="3 6" id="KW-0812">Transmembrane</keyword>
<dbReference type="Proteomes" id="UP000664601">
    <property type="component" value="Unassembled WGS sequence"/>
</dbReference>
<evidence type="ECO:0000256" key="5">
    <source>
        <dbReference type="ARBA" id="ARBA00023136"/>
    </source>
</evidence>
<comment type="caution">
    <text evidence="8">The sequence shown here is derived from an EMBL/GenBank/DDBJ whole genome shotgun (WGS) entry which is preliminary data.</text>
</comment>
<dbReference type="PANTHER" id="PTHR30294">
    <property type="entry name" value="MEMBRANE COMPONENT OF ABC TRANSPORTER YHHJ-RELATED"/>
    <property type="match status" value="1"/>
</dbReference>
<dbReference type="EMBL" id="JAFREM010000018">
    <property type="protein sequence ID" value="MBO1306878.1"/>
    <property type="molecule type" value="Genomic_DNA"/>
</dbReference>
<evidence type="ECO:0000313" key="9">
    <source>
        <dbReference type="Proteomes" id="UP000664601"/>
    </source>
</evidence>
<dbReference type="RefSeq" id="WP_207673799.1">
    <property type="nucleotide sequence ID" value="NZ_JAFREM010000018.1"/>
</dbReference>
<keyword evidence="5 6" id="KW-0472">Membrane</keyword>
<evidence type="ECO:0000313" key="8">
    <source>
        <dbReference type="EMBL" id="MBO1306878.1"/>
    </source>
</evidence>